<feature type="compositionally biased region" description="Basic and acidic residues" evidence="1">
    <location>
        <begin position="11"/>
        <end position="25"/>
    </location>
</feature>
<evidence type="ECO:0000313" key="2">
    <source>
        <dbReference type="EMBL" id="KAJ8781232.1"/>
    </source>
</evidence>
<organism evidence="2 3">
    <name type="scientific">Eschrichtius robustus</name>
    <name type="common">California gray whale</name>
    <name type="synonym">Eschrichtius gibbosus</name>
    <dbReference type="NCBI Taxonomy" id="9764"/>
    <lineage>
        <taxon>Eukaryota</taxon>
        <taxon>Metazoa</taxon>
        <taxon>Chordata</taxon>
        <taxon>Craniata</taxon>
        <taxon>Vertebrata</taxon>
        <taxon>Euteleostomi</taxon>
        <taxon>Mammalia</taxon>
        <taxon>Eutheria</taxon>
        <taxon>Laurasiatheria</taxon>
        <taxon>Artiodactyla</taxon>
        <taxon>Whippomorpha</taxon>
        <taxon>Cetacea</taxon>
        <taxon>Mysticeti</taxon>
        <taxon>Eschrichtiidae</taxon>
        <taxon>Eschrichtius</taxon>
    </lineage>
</organism>
<dbReference type="EMBL" id="JAIQCJ010002147">
    <property type="protein sequence ID" value="KAJ8781232.1"/>
    <property type="molecule type" value="Genomic_DNA"/>
</dbReference>
<protein>
    <submittedName>
        <fullName evidence="2">Uncharacterized protein</fullName>
    </submittedName>
</protein>
<feature type="compositionally biased region" description="Low complexity" evidence="1">
    <location>
        <begin position="72"/>
        <end position="88"/>
    </location>
</feature>
<evidence type="ECO:0000313" key="3">
    <source>
        <dbReference type="Proteomes" id="UP001159641"/>
    </source>
</evidence>
<accession>A0AB34GL24</accession>
<comment type="caution">
    <text evidence="2">The sequence shown here is derived from an EMBL/GenBank/DDBJ whole genome shotgun (WGS) entry which is preliminary data.</text>
</comment>
<proteinExistence type="predicted"/>
<gene>
    <name evidence="2" type="ORF">J1605_011216</name>
</gene>
<keyword evidence="3" id="KW-1185">Reference proteome</keyword>
<feature type="region of interest" description="Disordered" evidence="1">
    <location>
        <begin position="129"/>
        <end position="160"/>
    </location>
</feature>
<name>A0AB34GL24_ESCRO</name>
<reference evidence="2 3" key="1">
    <citation type="submission" date="2022-11" db="EMBL/GenBank/DDBJ databases">
        <title>Whole genome sequence of Eschrichtius robustus ER-17-0199.</title>
        <authorList>
            <person name="Bruniche-Olsen A."/>
            <person name="Black A.N."/>
            <person name="Fields C.J."/>
            <person name="Walden K."/>
            <person name="Dewoody J.A."/>
        </authorList>
    </citation>
    <scope>NUCLEOTIDE SEQUENCE [LARGE SCALE GENOMIC DNA]</scope>
    <source>
        <strain evidence="2">ER-17-0199</strain>
        <tissue evidence="2">Blubber</tissue>
    </source>
</reference>
<feature type="compositionally biased region" description="Basic residues" evidence="1">
    <location>
        <begin position="1"/>
        <end position="10"/>
    </location>
</feature>
<dbReference type="Proteomes" id="UP001159641">
    <property type="component" value="Unassembled WGS sequence"/>
</dbReference>
<evidence type="ECO:0000256" key="1">
    <source>
        <dbReference type="SAM" id="MobiDB-lite"/>
    </source>
</evidence>
<dbReference type="AlphaFoldDB" id="A0AB34GL24"/>
<feature type="compositionally biased region" description="Pro residues" evidence="1">
    <location>
        <begin position="41"/>
        <end position="57"/>
    </location>
</feature>
<sequence>MRARGASRRLLRPDGKSRTQPERSIKMAAASARPSGLRTSPRPPPLPRPLRGPPAPSPILLLPAPSPPPPALVASPPRRPAGPLLRLSPLPPAGRDQSVRSEAGEGGGGGRTMCENCADLVEVLNESDGRAGRRAGLAPREGARWRGRRGASGPVRPGYLGAREGAVAELRPGRA</sequence>
<feature type="region of interest" description="Disordered" evidence="1">
    <location>
        <begin position="1"/>
        <end position="113"/>
    </location>
</feature>